<accession>A0A6B1DU49</accession>
<proteinExistence type="predicted"/>
<organism evidence="1">
    <name type="scientific">Caldilineaceae bacterium SB0662_bin_9</name>
    <dbReference type="NCBI Taxonomy" id="2605258"/>
    <lineage>
        <taxon>Bacteria</taxon>
        <taxon>Bacillati</taxon>
        <taxon>Chloroflexota</taxon>
        <taxon>Caldilineae</taxon>
        <taxon>Caldilineales</taxon>
        <taxon>Caldilineaceae</taxon>
    </lineage>
</organism>
<dbReference type="InterPro" id="IPR046663">
    <property type="entry name" value="DUF6772"/>
</dbReference>
<protein>
    <submittedName>
        <fullName evidence="1">Uncharacterized protein</fullName>
    </submittedName>
</protein>
<comment type="caution">
    <text evidence="1">The sequence shown here is derived from an EMBL/GenBank/DDBJ whole genome shotgun (WGS) entry which is preliminary data.</text>
</comment>
<evidence type="ECO:0000313" key="1">
    <source>
        <dbReference type="EMBL" id="MYD90232.1"/>
    </source>
</evidence>
<dbReference type="EMBL" id="VXPY01000053">
    <property type="protein sequence ID" value="MYD90232.1"/>
    <property type="molecule type" value="Genomic_DNA"/>
</dbReference>
<dbReference type="AlphaFoldDB" id="A0A6B1DU49"/>
<reference evidence="1" key="1">
    <citation type="submission" date="2019-09" db="EMBL/GenBank/DDBJ databases">
        <title>Characterisation of the sponge microbiome using genome-centric metagenomics.</title>
        <authorList>
            <person name="Engelberts J.P."/>
            <person name="Robbins S.J."/>
            <person name="De Goeij J.M."/>
            <person name="Aranda M."/>
            <person name="Bell S.C."/>
            <person name="Webster N.S."/>
        </authorList>
    </citation>
    <scope>NUCLEOTIDE SEQUENCE</scope>
    <source>
        <strain evidence="1">SB0662_bin_9</strain>
    </source>
</reference>
<dbReference type="Pfam" id="PF20562">
    <property type="entry name" value="DUF6772"/>
    <property type="match status" value="1"/>
</dbReference>
<gene>
    <name evidence="1" type="ORF">F4Y08_07820</name>
</gene>
<sequence>MVTRNLPPALDLFDPLDRILVHDDFNHGMQGWTGLVGNYEDSLDSMLPEYADLRDPMLSNLTVWDTGTDGSLHGNYAMKLATLPRPGALSVAIKRLTWRVATRIRWESIVTFKPEASKLKLSSTDVRAFGILLDLQDGDRKAHPHRVMPHIRYLNADESGRREQWQYKSTHRTVHDIGGRGETRSHFHLGPDGWTDLPDGSQRLCYNEIATKHNWYYLRLDFDLRDMQFQEFQCNNRTYECRDVEPIRIPAMPNLWCMLNLAYFVESNSAKRAFLYVDSSLLSTDRE</sequence>
<name>A0A6B1DU49_9CHLR</name>